<dbReference type="Pfam" id="PF04854">
    <property type="entry name" value="DUF624"/>
    <property type="match status" value="1"/>
</dbReference>
<gene>
    <name evidence="2" type="ORF">CD33_14770</name>
</gene>
<keyword evidence="1" id="KW-0812">Transmembrane</keyword>
<proteinExistence type="predicted"/>
<accession>A0A0A3HVP1</accession>
<reference evidence="2 3" key="1">
    <citation type="submission" date="2014-02" db="EMBL/GenBank/DDBJ databases">
        <title>Draft genome sequence of Lysinibacillus sinduriensis JCM 15800.</title>
        <authorList>
            <person name="Zhang F."/>
            <person name="Wang G."/>
            <person name="Zhang L."/>
        </authorList>
    </citation>
    <scope>NUCLEOTIDE SEQUENCE [LARGE SCALE GENOMIC DNA]</scope>
    <source>
        <strain evidence="2 3">JCM 15800</strain>
    </source>
</reference>
<feature type="transmembrane region" description="Helical" evidence="1">
    <location>
        <begin position="145"/>
        <end position="168"/>
    </location>
</feature>
<dbReference type="eggNOG" id="COG5578">
    <property type="taxonomic scope" value="Bacteria"/>
</dbReference>
<dbReference type="Proteomes" id="UP000030408">
    <property type="component" value="Unassembled WGS sequence"/>
</dbReference>
<feature type="transmembrane region" description="Helical" evidence="1">
    <location>
        <begin position="80"/>
        <end position="101"/>
    </location>
</feature>
<dbReference type="RefSeq" id="WP_036201659.1">
    <property type="nucleotide sequence ID" value="NZ_AVCY01000002.1"/>
</dbReference>
<feature type="transmembrane region" description="Helical" evidence="1">
    <location>
        <begin position="107"/>
        <end position="133"/>
    </location>
</feature>
<evidence type="ECO:0000313" key="3">
    <source>
        <dbReference type="Proteomes" id="UP000030408"/>
    </source>
</evidence>
<organism evidence="2 3">
    <name type="scientific">Ureibacillus sinduriensis BLB-1 = JCM 15800</name>
    <dbReference type="NCBI Taxonomy" id="1384057"/>
    <lineage>
        <taxon>Bacteria</taxon>
        <taxon>Bacillati</taxon>
        <taxon>Bacillota</taxon>
        <taxon>Bacilli</taxon>
        <taxon>Bacillales</taxon>
        <taxon>Caryophanaceae</taxon>
        <taxon>Ureibacillus</taxon>
    </lineage>
</organism>
<protein>
    <recommendedName>
        <fullName evidence="4">DUF624 domain-containing protein</fullName>
    </recommendedName>
</protein>
<feature type="transmembrane region" description="Helical" evidence="1">
    <location>
        <begin position="174"/>
        <end position="192"/>
    </location>
</feature>
<feature type="transmembrane region" description="Helical" evidence="1">
    <location>
        <begin position="20"/>
        <end position="46"/>
    </location>
</feature>
<keyword evidence="1" id="KW-0472">Membrane</keyword>
<dbReference type="EMBL" id="JPVO01000054">
    <property type="protein sequence ID" value="KGR74368.1"/>
    <property type="molecule type" value="Genomic_DNA"/>
</dbReference>
<keyword evidence="3" id="KW-1185">Reference proteome</keyword>
<evidence type="ECO:0000313" key="2">
    <source>
        <dbReference type="EMBL" id="KGR74368.1"/>
    </source>
</evidence>
<dbReference type="STRING" id="1384057.CD33_14770"/>
<dbReference type="AlphaFoldDB" id="A0A0A3HVP1"/>
<name>A0A0A3HVP1_9BACL</name>
<evidence type="ECO:0008006" key="4">
    <source>
        <dbReference type="Google" id="ProtNLM"/>
    </source>
</evidence>
<comment type="caution">
    <text evidence="2">The sequence shown here is derived from an EMBL/GenBank/DDBJ whole genome shotgun (WGS) entry which is preliminary data.</text>
</comment>
<evidence type="ECO:0000256" key="1">
    <source>
        <dbReference type="SAM" id="Phobius"/>
    </source>
</evidence>
<dbReference type="InterPro" id="IPR006938">
    <property type="entry name" value="DUF624"/>
</dbReference>
<sequence>MLQQTFTKLFIVCEWIMNLVLLNLLFIFFSCAGLILFGFSPAFAAMSHVFKQLYERKDVRVVRSFYTTFKGELIKSNKFGLLYGYLFSLLFINFLFIQTFPASIQTAAMLVLIGIALLALCSSLYVFPLYTNFKSTVWQLIKNSLLLAIAFLPRTIFTLILILAVAIICFYQPILIFLIGFSSICAITMLTSQPCIQKIKTA</sequence>
<keyword evidence="1" id="KW-1133">Transmembrane helix</keyword>